<evidence type="ECO:0000256" key="2">
    <source>
        <dbReference type="ARBA" id="ARBA00023125"/>
    </source>
</evidence>
<keyword evidence="3" id="KW-0804">Transcription</keyword>
<sequence length="191" mass="20493">MGVTTKRPSARERLLDAADRLFYAEGVHTVGIDRLIEEAGVAKGSLFYNFSGKDDLVAAYLAGRDERRRARIARHTEGLTDPVEKLLAIFDALHEAVTSPGWNGCAFANASAEAAPDSVEAVAQRTYRVWFSDLLLELATEAGYADPAGVAGRLRLIYDGAVASSRIDAHPAAALVAKDLARLVLEAAPRT</sequence>
<keyword evidence="2 4" id="KW-0238">DNA-binding</keyword>
<dbReference type="PRINTS" id="PR00455">
    <property type="entry name" value="HTHTETR"/>
</dbReference>
<keyword evidence="7" id="KW-1185">Reference proteome</keyword>
<dbReference type="EMBL" id="BAAAPB010000001">
    <property type="protein sequence ID" value="GAA1950803.1"/>
    <property type="molecule type" value="Genomic_DNA"/>
</dbReference>
<reference evidence="6 7" key="1">
    <citation type="journal article" date="2019" name="Int. J. Syst. Evol. Microbiol.">
        <title>The Global Catalogue of Microorganisms (GCM) 10K type strain sequencing project: providing services to taxonomists for standard genome sequencing and annotation.</title>
        <authorList>
            <consortium name="The Broad Institute Genomics Platform"/>
            <consortium name="The Broad Institute Genome Sequencing Center for Infectious Disease"/>
            <person name="Wu L."/>
            <person name="Ma J."/>
        </authorList>
    </citation>
    <scope>NUCLEOTIDE SEQUENCE [LARGE SCALE GENOMIC DNA]</scope>
    <source>
        <strain evidence="6 7">JCM 15309</strain>
    </source>
</reference>
<gene>
    <name evidence="6" type="ORF">GCM10009798_07680</name>
</gene>
<feature type="DNA-binding region" description="H-T-H motif" evidence="4">
    <location>
        <begin position="31"/>
        <end position="50"/>
    </location>
</feature>
<evidence type="ECO:0000256" key="4">
    <source>
        <dbReference type="PROSITE-ProRule" id="PRU00335"/>
    </source>
</evidence>
<evidence type="ECO:0000313" key="7">
    <source>
        <dbReference type="Proteomes" id="UP001500571"/>
    </source>
</evidence>
<protein>
    <submittedName>
        <fullName evidence="6">TetR/AcrR family transcriptional regulator</fullName>
    </submittedName>
</protein>
<name>A0ABN2QH51_9ACTN</name>
<evidence type="ECO:0000313" key="6">
    <source>
        <dbReference type="EMBL" id="GAA1950803.1"/>
    </source>
</evidence>
<dbReference type="Proteomes" id="UP001500571">
    <property type="component" value="Unassembled WGS sequence"/>
</dbReference>
<dbReference type="InterPro" id="IPR036271">
    <property type="entry name" value="Tet_transcr_reg_TetR-rel_C_sf"/>
</dbReference>
<dbReference type="InterPro" id="IPR009057">
    <property type="entry name" value="Homeodomain-like_sf"/>
</dbReference>
<evidence type="ECO:0000259" key="5">
    <source>
        <dbReference type="PROSITE" id="PS50977"/>
    </source>
</evidence>
<dbReference type="PANTHER" id="PTHR47506:SF3">
    <property type="entry name" value="HTH-TYPE TRANSCRIPTIONAL REGULATOR LMRA"/>
    <property type="match status" value="1"/>
</dbReference>
<feature type="domain" description="HTH tetR-type" evidence="5">
    <location>
        <begin position="8"/>
        <end position="68"/>
    </location>
</feature>
<evidence type="ECO:0000256" key="1">
    <source>
        <dbReference type="ARBA" id="ARBA00023015"/>
    </source>
</evidence>
<dbReference type="SUPFAM" id="SSF48498">
    <property type="entry name" value="Tetracyclin repressor-like, C-terminal domain"/>
    <property type="match status" value="1"/>
</dbReference>
<dbReference type="Pfam" id="PF00440">
    <property type="entry name" value="TetR_N"/>
    <property type="match status" value="1"/>
</dbReference>
<dbReference type="PROSITE" id="PS50977">
    <property type="entry name" value="HTH_TETR_2"/>
    <property type="match status" value="1"/>
</dbReference>
<proteinExistence type="predicted"/>
<dbReference type="SUPFAM" id="SSF46689">
    <property type="entry name" value="Homeodomain-like"/>
    <property type="match status" value="1"/>
</dbReference>
<dbReference type="PANTHER" id="PTHR47506">
    <property type="entry name" value="TRANSCRIPTIONAL REGULATORY PROTEIN"/>
    <property type="match status" value="1"/>
</dbReference>
<dbReference type="InterPro" id="IPR001647">
    <property type="entry name" value="HTH_TetR"/>
</dbReference>
<keyword evidence="1" id="KW-0805">Transcription regulation</keyword>
<evidence type="ECO:0000256" key="3">
    <source>
        <dbReference type="ARBA" id="ARBA00023163"/>
    </source>
</evidence>
<accession>A0ABN2QH51</accession>
<organism evidence="6 7">
    <name type="scientific">Nocardioides panacihumi</name>
    <dbReference type="NCBI Taxonomy" id="400774"/>
    <lineage>
        <taxon>Bacteria</taxon>
        <taxon>Bacillati</taxon>
        <taxon>Actinomycetota</taxon>
        <taxon>Actinomycetes</taxon>
        <taxon>Propionibacteriales</taxon>
        <taxon>Nocardioidaceae</taxon>
        <taxon>Nocardioides</taxon>
    </lineage>
</organism>
<dbReference type="Gene3D" id="1.10.357.10">
    <property type="entry name" value="Tetracycline Repressor, domain 2"/>
    <property type="match status" value="1"/>
</dbReference>
<comment type="caution">
    <text evidence="6">The sequence shown here is derived from an EMBL/GenBank/DDBJ whole genome shotgun (WGS) entry which is preliminary data.</text>
</comment>